<accession>A0A1Y1JHH0</accession>
<sequence length="69" mass="7733">MGCTQSKADEPKGPHDKDVQRQQSTKDECGRYPSQKSISTRKRNELDVKPPPVKAIPKISPKYVPKKGN</sequence>
<feature type="region of interest" description="Disordered" evidence="1">
    <location>
        <begin position="1"/>
        <end position="69"/>
    </location>
</feature>
<comment type="caution">
    <text evidence="2">The sequence shown here is derived from an EMBL/GenBank/DDBJ whole genome shotgun (WGS) entry which is preliminary data.</text>
</comment>
<dbReference type="Proteomes" id="UP000195521">
    <property type="component" value="Unassembled WGS sequence"/>
</dbReference>
<reference evidence="3" key="1">
    <citation type="submission" date="2017-04" db="EMBL/GenBank/DDBJ databases">
        <title>Plasmodium gonderi genome.</title>
        <authorList>
            <person name="Arisue N."/>
            <person name="Honma H."/>
            <person name="Kawai S."/>
            <person name="Tougan T."/>
            <person name="Tanabe K."/>
            <person name="Horii T."/>
        </authorList>
    </citation>
    <scope>NUCLEOTIDE SEQUENCE [LARGE SCALE GENOMIC DNA]</scope>
    <source>
        <strain evidence="3">ATCC 30045</strain>
    </source>
</reference>
<dbReference type="RefSeq" id="XP_028542791.1">
    <property type="nucleotide sequence ID" value="XM_028686990.1"/>
</dbReference>
<dbReference type="AlphaFoldDB" id="A0A1Y1JHH0"/>
<evidence type="ECO:0000313" key="3">
    <source>
        <dbReference type="Proteomes" id="UP000195521"/>
    </source>
</evidence>
<dbReference type="OMA" id="NEPKICE"/>
<protein>
    <submittedName>
        <fullName evidence="2">Uncharacterized protein</fullName>
    </submittedName>
</protein>
<feature type="compositionally biased region" description="Basic and acidic residues" evidence="1">
    <location>
        <begin position="7"/>
        <end position="30"/>
    </location>
</feature>
<dbReference type="EMBL" id="BDQF01000008">
    <property type="protein sequence ID" value="GAW80202.1"/>
    <property type="molecule type" value="Genomic_DNA"/>
</dbReference>
<name>A0A1Y1JHH0_PLAGO</name>
<proteinExistence type="predicted"/>
<evidence type="ECO:0000313" key="2">
    <source>
        <dbReference type="EMBL" id="GAW80202.1"/>
    </source>
</evidence>
<organism evidence="2 3">
    <name type="scientific">Plasmodium gonderi</name>
    <dbReference type="NCBI Taxonomy" id="77519"/>
    <lineage>
        <taxon>Eukaryota</taxon>
        <taxon>Sar</taxon>
        <taxon>Alveolata</taxon>
        <taxon>Apicomplexa</taxon>
        <taxon>Aconoidasida</taxon>
        <taxon>Haemosporida</taxon>
        <taxon>Plasmodiidae</taxon>
        <taxon>Plasmodium</taxon>
        <taxon>Plasmodium (Plasmodium)</taxon>
    </lineage>
</organism>
<dbReference type="OrthoDB" id="387051at2759"/>
<evidence type="ECO:0000256" key="1">
    <source>
        <dbReference type="SAM" id="MobiDB-lite"/>
    </source>
</evidence>
<dbReference type="GeneID" id="39746915"/>
<gene>
    <name evidence="2" type="ORF">PGO_071170</name>
</gene>
<keyword evidence="3" id="KW-1185">Reference proteome</keyword>